<proteinExistence type="predicted"/>
<evidence type="ECO:0000313" key="3">
    <source>
        <dbReference type="Proteomes" id="UP000198406"/>
    </source>
</evidence>
<sequence length="97" mass="10918">MVAPNANKKETKVSYETCRKLSENTNNIEDLPASCRAYSAIVELMEQKKLKSRPTDPFAGMRAGAAVEAKRAKAEGRESHHQLQRRLSRAGERKFTK</sequence>
<evidence type="ECO:0000256" key="1">
    <source>
        <dbReference type="SAM" id="MobiDB-lite"/>
    </source>
</evidence>
<dbReference type="InParanoid" id="A0A1Z5KRU1"/>
<comment type="caution">
    <text evidence="2">The sequence shown here is derived from an EMBL/GenBank/DDBJ whole genome shotgun (WGS) entry which is preliminary data.</text>
</comment>
<name>A0A1Z5KRU1_FISSO</name>
<dbReference type="AlphaFoldDB" id="A0A1Z5KRU1"/>
<dbReference type="EMBL" id="BDSP01000285">
    <property type="protein sequence ID" value="GAX29033.1"/>
    <property type="molecule type" value="Genomic_DNA"/>
</dbReference>
<evidence type="ECO:0000313" key="2">
    <source>
        <dbReference type="EMBL" id="GAX29033.1"/>
    </source>
</evidence>
<organism evidence="2 3">
    <name type="scientific">Fistulifera solaris</name>
    <name type="common">Oleaginous diatom</name>
    <dbReference type="NCBI Taxonomy" id="1519565"/>
    <lineage>
        <taxon>Eukaryota</taxon>
        <taxon>Sar</taxon>
        <taxon>Stramenopiles</taxon>
        <taxon>Ochrophyta</taxon>
        <taxon>Bacillariophyta</taxon>
        <taxon>Bacillariophyceae</taxon>
        <taxon>Bacillariophycidae</taxon>
        <taxon>Naviculales</taxon>
        <taxon>Naviculaceae</taxon>
        <taxon>Fistulifera</taxon>
    </lineage>
</organism>
<keyword evidence="3" id="KW-1185">Reference proteome</keyword>
<feature type="compositionally biased region" description="Basic and acidic residues" evidence="1">
    <location>
        <begin position="70"/>
        <end position="81"/>
    </location>
</feature>
<reference evidence="2 3" key="1">
    <citation type="journal article" date="2015" name="Plant Cell">
        <title>Oil accumulation by the oleaginous diatom Fistulifera solaris as revealed by the genome and transcriptome.</title>
        <authorList>
            <person name="Tanaka T."/>
            <person name="Maeda Y."/>
            <person name="Veluchamy A."/>
            <person name="Tanaka M."/>
            <person name="Abida H."/>
            <person name="Marechal E."/>
            <person name="Bowler C."/>
            <person name="Muto M."/>
            <person name="Sunaga Y."/>
            <person name="Tanaka M."/>
            <person name="Yoshino T."/>
            <person name="Taniguchi T."/>
            <person name="Fukuda Y."/>
            <person name="Nemoto M."/>
            <person name="Matsumoto M."/>
            <person name="Wong P.S."/>
            <person name="Aburatani S."/>
            <person name="Fujibuchi W."/>
        </authorList>
    </citation>
    <scope>NUCLEOTIDE SEQUENCE [LARGE SCALE GENOMIC DNA]</scope>
    <source>
        <strain evidence="2 3">JPCC DA0580</strain>
    </source>
</reference>
<gene>
    <name evidence="2" type="ORF">FisN_7Hh375</name>
</gene>
<protein>
    <submittedName>
        <fullName evidence="2">Uncharacterized protein</fullName>
    </submittedName>
</protein>
<dbReference type="Proteomes" id="UP000198406">
    <property type="component" value="Unassembled WGS sequence"/>
</dbReference>
<feature type="region of interest" description="Disordered" evidence="1">
    <location>
        <begin position="70"/>
        <end position="97"/>
    </location>
</feature>
<accession>A0A1Z5KRU1</accession>